<keyword evidence="3" id="KW-0812">Transmembrane</keyword>
<sequence>MSERFNTRAALAVGVTVFCWASAFVSIRDAGRHLDPGPLTLGRAGVAAVVLLAVWAIRREGLPGRRAWPGIATAGVLWFGVYMVALNWGEQLVDAGTAALIVNIGPILIALLGGWILKEGFPPRLFLGITVAFAGVAVVSLSMSRDSAASVLGVLLCLVSAITYAISVVVQKPTLQHCSSLQFTAFGNAIAAVLCLPFAPQLFAQLGDAPVSATLHVLYLGLFPTALAFLTWGYALRYTTAGKMGATTYVVPAIVVVLSWAMLGEIPTWLTLAGGALALVGVAISRSGGRAGKKAAPPAAPAEEVAPTAKS</sequence>
<keyword evidence="3" id="KW-1133">Transmembrane helix</keyword>
<protein>
    <submittedName>
        <fullName evidence="5">Permease of the drug/metabolite transporter (DMT) superfamily</fullName>
    </submittedName>
</protein>
<evidence type="ECO:0000313" key="5">
    <source>
        <dbReference type="EMBL" id="SDK56850.1"/>
    </source>
</evidence>
<reference evidence="6" key="1">
    <citation type="submission" date="2016-10" db="EMBL/GenBank/DDBJ databases">
        <authorList>
            <person name="Varghese N."/>
            <person name="Submissions S."/>
        </authorList>
    </citation>
    <scope>NUCLEOTIDE SEQUENCE [LARGE SCALE GENOMIC DNA]</scope>
    <source>
        <strain evidence="6">CGMCC 4.3147</strain>
    </source>
</reference>
<keyword evidence="6" id="KW-1185">Reference proteome</keyword>
<keyword evidence="3" id="KW-0472">Membrane</keyword>
<evidence type="ECO:0000259" key="4">
    <source>
        <dbReference type="Pfam" id="PF00892"/>
    </source>
</evidence>
<comment type="similarity">
    <text evidence="1">Belongs to the EamA transporter family.</text>
</comment>
<evidence type="ECO:0000313" key="6">
    <source>
        <dbReference type="Proteomes" id="UP000198662"/>
    </source>
</evidence>
<dbReference type="EMBL" id="FNGF01000001">
    <property type="protein sequence ID" value="SDK56850.1"/>
    <property type="molecule type" value="Genomic_DNA"/>
</dbReference>
<feature type="domain" description="EamA" evidence="4">
    <location>
        <begin position="10"/>
        <end position="140"/>
    </location>
</feature>
<feature type="transmembrane region" description="Helical" evidence="3">
    <location>
        <begin position="149"/>
        <end position="171"/>
    </location>
</feature>
<dbReference type="Gene3D" id="1.10.3730.20">
    <property type="match status" value="1"/>
</dbReference>
<evidence type="ECO:0000256" key="2">
    <source>
        <dbReference type="SAM" id="MobiDB-lite"/>
    </source>
</evidence>
<dbReference type="InterPro" id="IPR052756">
    <property type="entry name" value="Alkyne_AA_exporter"/>
</dbReference>
<feature type="transmembrane region" description="Helical" evidence="3">
    <location>
        <begin position="183"/>
        <end position="204"/>
    </location>
</feature>
<feature type="transmembrane region" description="Helical" evidence="3">
    <location>
        <begin position="39"/>
        <end position="57"/>
    </location>
</feature>
<dbReference type="Pfam" id="PF00892">
    <property type="entry name" value="EamA"/>
    <property type="match status" value="2"/>
</dbReference>
<name>A0A1G9CYY0_9ACTN</name>
<feature type="transmembrane region" description="Helical" evidence="3">
    <location>
        <begin position="269"/>
        <end position="285"/>
    </location>
</feature>
<feature type="transmembrane region" description="Helical" evidence="3">
    <location>
        <begin position="95"/>
        <end position="117"/>
    </location>
</feature>
<dbReference type="GO" id="GO:0016020">
    <property type="term" value="C:membrane"/>
    <property type="evidence" value="ECO:0007669"/>
    <property type="project" value="InterPro"/>
</dbReference>
<dbReference type="PANTHER" id="PTHR12715">
    <property type="entry name" value="TRANSPORTER, DRUG/METABOLITE EXPORTER FAMILY"/>
    <property type="match status" value="1"/>
</dbReference>
<organism evidence="5 6">
    <name type="scientific">Glycomyces sambucus</name>
    <dbReference type="NCBI Taxonomy" id="380244"/>
    <lineage>
        <taxon>Bacteria</taxon>
        <taxon>Bacillati</taxon>
        <taxon>Actinomycetota</taxon>
        <taxon>Actinomycetes</taxon>
        <taxon>Glycomycetales</taxon>
        <taxon>Glycomycetaceae</taxon>
        <taxon>Glycomyces</taxon>
    </lineage>
</organism>
<feature type="region of interest" description="Disordered" evidence="2">
    <location>
        <begin position="289"/>
        <end position="311"/>
    </location>
</feature>
<dbReference type="InterPro" id="IPR037185">
    <property type="entry name" value="EmrE-like"/>
</dbReference>
<dbReference type="AlphaFoldDB" id="A0A1G9CYY0"/>
<feature type="transmembrane region" description="Helical" evidence="3">
    <location>
        <begin position="124"/>
        <end position="143"/>
    </location>
</feature>
<dbReference type="PANTHER" id="PTHR12715:SF4">
    <property type="entry name" value="EAMA DOMAIN-CONTAINING PROTEIN"/>
    <property type="match status" value="1"/>
</dbReference>
<dbReference type="SUPFAM" id="SSF103481">
    <property type="entry name" value="Multidrug resistance efflux transporter EmrE"/>
    <property type="match status" value="2"/>
</dbReference>
<gene>
    <name evidence="5" type="ORF">SAMN05216298_0583</name>
</gene>
<dbReference type="OrthoDB" id="3744378at2"/>
<feature type="transmembrane region" description="Helical" evidence="3">
    <location>
        <begin position="216"/>
        <end position="234"/>
    </location>
</feature>
<feature type="compositionally biased region" description="Low complexity" evidence="2">
    <location>
        <begin position="294"/>
        <end position="311"/>
    </location>
</feature>
<dbReference type="RefSeq" id="WP_091042429.1">
    <property type="nucleotide sequence ID" value="NZ_FNGF01000001.1"/>
</dbReference>
<dbReference type="Proteomes" id="UP000198662">
    <property type="component" value="Unassembled WGS sequence"/>
</dbReference>
<proteinExistence type="inferred from homology"/>
<feature type="transmembrane region" description="Helical" evidence="3">
    <location>
        <begin position="69"/>
        <end position="89"/>
    </location>
</feature>
<evidence type="ECO:0000256" key="1">
    <source>
        <dbReference type="ARBA" id="ARBA00007362"/>
    </source>
</evidence>
<dbReference type="InterPro" id="IPR000620">
    <property type="entry name" value="EamA_dom"/>
</dbReference>
<accession>A0A1G9CYY0</accession>
<evidence type="ECO:0000256" key="3">
    <source>
        <dbReference type="SAM" id="Phobius"/>
    </source>
</evidence>
<feature type="domain" description="EamA" evidence="4">
    <location>
        <begin position="152"/>
        <end position="285"/>
    </location>
</feature>
<dbReference type="STRING" id="380244.SAMN05216298_0583"/>
<feature type="transmembrane region" description="Helical" evidence="3">
    <location>
        <begin position="246"/>
        <end position="263"/>
    </location>
</feature>